<dbReference type="InterPro" id="IPR051170">
    <property type="entry name" value="Neural/epithelial_adhesion"/>
</dbReference>
<evidence type="ECO:0000256" key="11">
    <source>
        <dbReference type="ARBA" id="ARBA00023180"/>
    </source>
</evidence>
<dbReference type="Proteomes" id="UP000694388">
    <property type="component" value="Unplaced"/>
</dbReference>
<feature type="domain" description="Ig-like" evidence="14">
    <location>
        <begin position="717"/>
        <end position="803"/>
    </location>
</feature>
<keyword evidence="8" id="KW-1133">Transmembrane helix</keyword>
<protein>
    <recommendedName>
        <fullName evidence="14">Ig-like domain-containing protein</fullName>
    </recommendedName>
</protein>
<dbReference type="SUPFAM" id="SSF48726">
    <property type="entry name" value="Immunoglobulin"/>
    <property type="match status" value="9"/>
</dbReference>
<dbReference type="FunFam" id="2.60.40.10:FF:000130">
    <property type="entry name" value="Hemicentin 1"/>
    <property type="match status" value="1"/>
</dbReference>
<evidence type="ECO:0000256" key="3">
    <source>
        <dbReference type="ARBA" id="ARBA00022525"/>
    </source>
</evidence>
<feature type="domain" description="Ig-like" evidence="14">
    <location>
        <begin position="996"/>
        <end position="1081"/>
    </location>
</feature>
<evidence type="ECO:0000256" key="12">
    <source>
        <dbReference type="ARBA" id="ARBA00023319"/>
    </source>
</evidence>
<organism evidence="15 16">
    <name type="scientific">Eptatretus burgeri</name>
    <name type="common">Inshore hagfish</name>
    <dbReference type="NCBI Taxonomy" id="7764"/>
    <lineage>
        <taxon>Eukaryota</taxon>
        <taxon>Metazoa</taxon>
        <taxon>Chordata</taxon>
        <taxon>Craniata</taxon>
        <taxon>Vertebrata</taxon>
        <taxon>Cyclostomata</taxon>
        <taxon>Myxini</taxon>
        <taxon>Myxiniformes</taxon>
        <taxon>Myxinidae</taxon>
        <taxon>Eptatretinae</taxon>
        <taxon>Eptatretus</taxon>
    </lineage>
</organism>
<dbReference type="FunFam" id="2.60.40.10:FF:000017">
    <property type="entry name" value="Down syndrome cell adhesion molecule b"/>
    <property type="match status" value="1"/>
</dbReference>
<dbReference type="InterPro" id="IPR056475">
    <property type="entry name" value="GBD_Hemicentin/VWA7"/>
</dbReference>
<dbReference type="Pfam" id="PF25106">
    <property type="entry name" value="VWA_4"/>
    <property type="match status" value="1"/>
</dbReference>
<keyword evidence="7" id="KW-0130">Cell adhesion</keyword>
<evidence type="ECO:0000256" key="6">
    <source>
        <dbReference type="ARBA" id="ARBA00022737"/>
    </source>
</evidence>
<accession>A0A8C4NLZ3</accession>
<dbReference type="CDD" id="cd00198">
    <property type="entry name" value="vWFA"/>
    <property type="match status" value="1"/>
</dbReference>
<evidence type="ECO:0000256" key="10">
    <source>
        <dbReference type="ARBA" id="ARBA00023157"/>
    </source>
</evidence>
<reference evidence="15" key="2">
    <citation type="submission" date="2025-09" db="UniProtKB">
        <authorList>
            <consortium name="Ensembl"/>
        </authorList>
    </citation>
    <scope>IDENTIFICATION</scope>
</reference>
<dbReference type="SUPFAM" id="SSF53300">
    <property type="entry name" value="vWA-like"/>
    <property type="match status" value="1"/>
</dbReference>
<dbReference type="PANTHER" id="PTHR12231:SF253">
    <property type="entry name" value="DPR-INTERACTING PROTEIN ETA, ISOFORM B-RELATED"/>
    <property type="match status" value="1"/>
</dbReference>
<comment type="subcellular location">
    <subcellularLocation>
        <location evidence="1">Membrane</location>
        <topology evidence="1">Single-pass membrane protein</topology>
    </subcellularLocation>
    <subcellularLocation>
        <location evidence="2">Secreted</location>
    </subcellularLocation>
</comment>
<dbReference type="InterPro" id="IPR013098">
    <property type="entry name" value="Ig_I-set"/>
</dbReference>
<sequence>MGRSYPRTVDSWRVLCFLLRLLSIHSLHHGPQEETEVPEGASTLAFVFDITGSMYDDLVQVIDGASKILETSLRRPKKTLFNFVLVPFHDPDIGPITVTSDPEKFQEKLKELYVQGGGDCPEMSVGAIKIALNISLPGSFIYVFTDARSKDYMAGPEVLQLIQQKQSQVVFVLTGDCGDRTHLGYKVYEEIASTSSGQIFHLDKRQVNEILMWVEEAVQSSKVHLLSTDHSESGWRSWKIPFDSSLKEVIVSLSGPAPHLEIQDPNGEILSKDSGLSELLNIPNSAQILSIKDPKAGVWTIKVQSSGRHSIRITGLSTIDFRAGFARKPTLNFNLTTSHPILGIPTFVLLNSSGLRPHGHFDLLELLSTTGTTLKSLPIKQFPHRNPASIWNVTKFLPPSERFFLKVSGYDKDGFRLQRVSTVSFSSILPDIPRVSMPERVMGFYLRTAIVPCSVYSLIPFTVQFVRNGKNLGVEQTFKQSSEAFLEVPTASVDNEGLYECLATSSTGAGKAQTYLDISEPPPIISRPKSITVLQGAQALLDCTVISSSPYNLSWVKAVDIQREPSRWNWPSELDTRAQILTNLSLQITGVRLTDAGHYVCIAMNEGGASRASLWLHVVVIPSTTVFPKNQTFTEGGKTRIACVTSGHPRPQIIWTHDEISHYDIILTDSGRHDVTEDGTLVIHNMQAQDAGKYSCLARNIAGMDKKTAMLTYTEEPIVVVPAKEILVASGETSVLQCNATGIPQPKVTWFKGDLSLEGIPFISIDQWSGTLQIEGTQEMDAGQYTCVASNDAGLSRGTALLRVGSAPVFFQTSRNKRVQIGLNVTLPCLAFGSPDPKVEWKRTDGVPIFHRAGAKSHSSQLRDGSLYIAGVSVEDGATYVCEAKNHFGQIQAQVNLTIIGLVRPHIAPTPMAVNVLKGQIFTLPCVFLVGNPLPKRVWFHNGRQLDGSSHVHVRSDGSLYVQHASLHHAGNYTCSGTNAAGTTNMTVTVNVAVPPTKHSLPGTLSTFEGVPVTLPCQAHGIPKPSIVWDKSEVSASRRIKWDIMANGDLFLNKPEEEDSGTYMCTASNSAGTIQHKVHLMVYVPPKIKGPGPAGEMEVTVVAGQVINLPCEVESFPPPVIDWTKDARPISPLSTRHIILASGTMMIQNTRVEDAGLYLCVAANIAGNFSQVFHLSVHEPPVIEPWPRRLNVKLGDVALLQCVAKGEPVPVLTWFRGGSPMSSSSDTTNNSRSRSILSVPVADASHGGNYTCVARNAAGSTEAVTWLQVLGELRVIAFHKLSIHIKGRKCIRLVKQ</sequence>
<dbReference type="InterPro" id="IPR003599">
    <property type="entry name" value="Ig_sub"/>
</dbReference>
<dbReference type="CDD" id="cd00096">
    <property type="entry name" value="Ig"/>
    <property type="match status" value="1"/>
</dbReference>
<evidence type="ECO:0000256" key="9">
    <source>
        <dbReference type="ARBA" id="ARBA00023136"/>
    </source>
</evidence>
<keyword evidence="3" id="KW-0964">Secreted</keyword>
<keyword evidence="4" id="KW-0812">Transmembrane</keyword>
<keyword evidence="5 13" id="KW-0732">Signal</keyword>
<dbReference type="Gene3D" id="3.40.50.410">
    <property type="entry name" value="von Willebrand factor, type A domain"/>
    <property type="match status" value="1"/>
</dbReference>
<dbReference type="GeneTree" id="ENSGT00940000154614"/>
<evidence type="ECO:0000256" key="5">
    <source>
        <dbReference type="ARBA" id="ARBA00022729"/>
    </source>
</evidence>
<dbReference type="InterPro" id="IPR056861">
    <property type="entry name" value="HMCN1-like_VWA"/>
</dbReference>
<feature type="domain" description="Ig-like" evidence="14">
    <location>
        <begin position="522"/>
        <end position="617"/>
    </location>
</feature>
<dbReference type="Pfam" id="PF23560">
    <property type="entry name" value="GBD_Hemicentin"/>
    <property type="match status" value="1"/>
</dbReference>
<dbReference type="InterPro" id="IPR013783">
    <property type="entry name" value="Ig-like_fold"/>
</dbReference>
<feature type="domain" description="Ig-like" evidence="14">
    <location>
        <begin position="905"/>
        <end position="991"/>
    </location>
</feature>
<feature type="domain" description="Ig-like" evidence="14">
    <location>
        <begin position="1086"/>
        <end position="1176"/>
    </location>
</feature>
<dbReference type="InterPro" id="IPR007110">
    <property type="entry name" value="Ig-like_dom"/>
</dbReference>
<dbReference type="Gene3D" id="2.60.40.10">
    <property type="entry name" value="Immunoglobulins"/>
    <property type="match status" value="9"/>
</dbReference>
<keyword evidence="16" id="KW-1185">Reference proteome</keyword>
<evidence type="ECO:0000256" key="8">
    <source>
        <dbReference type="ARBA" id="ARBA00022989"/>
    </source>
</evidence>
<evidence type="ECO:0000256" key="7">
    <source>
        <dbReference type="ARBA" id="ARBA00022889"/>
    </source>
</evidence>
<keyword evidence="12" id="KW-0393">Immunoglobulin domain</keyword>
<dbReference type="InterPro" id="IPR036465">
    <property type="entry name" value="vWFA_dom_sf"/>
</dbReference>
<dbReference type="SMART" id="SM00409">
    <property type="entry name" value="IG"/>
    <property type="match status" value="9"/>
</dbReference>
<feature type="signal peptide" evidence="13">
    <location>
        <begin position="1"/>
        <end position="26"/>
    </location>
</feature>
<dbReference type="GO" id="GO:0016020">
    <property type="term" value="C:membrane"/>
    <property type="evidence" value="ECO:0007669"/>
    <property type="project" value="UniProtKB-SubCell"/>
</dbReference>
<dbReference type="PROSITE" id="PS50835">
    <property type="entry name" value="IG_LIKE"/>
    <property type="match status" value="9"/>
</dbReference>
<proteinExistence type="predicted"/>
<dbReference type="Ensembl" id="ENSEBUT00000007372.1">
    <property type="protein sequence ID" value="ENSEBUP00000006907.1"/>
    <property type="gene ID" value="ENSEBUG00000004515.1"/>
</dbReference>
<feature type="domain" description="Ig-like" evidence="14">
    <location>
        <begin position="808"/>
        <end position="898"/>
    </location>
</feature>
<dbReference type="Pfam" id="PF13927">
    <property type="entry name" value="Ig_3"/>
    <property type="match status" value="4"/>
</dbReference>
<dbReference type="InterPro" id="IPR036179">
    <property type="entry name" value="Ig-like_dom_sf"/>
</dbReference>
<evidence type="ECO:0000256" key="13">
    <source>
        <dbReference type="SAM" id="SignalP"/>
    </source>
</evidence>
<evidence type="ECO:0000256" key="2">
    <source>
        <dbReference type="ARBA" id="ARBA00004613"/>
    </source>
</evidence>
<keyword evidence="6" id="KW-0677">Repeat</keyword>
<dbReference type="GO" id="GO:0005576">
    <property type="term" value="C:extracellular region"/>
    <property type="evidence" value="ECO:0007669"/>
    <property type="project" value="UniProtKB-SubCell"/>
</dbReference>
<feature type="domain" description="Ig-like" evidence="14">
    <location>
        <begin position="433"/>
        <end position="519"/>
    </location>
</feature>
<dbReference type="Pfam" id="PF07679">
    <property type="entry name" value="I-set"/>
    <property type="match status" value="4"/>
</dbReference>
<dbReference type="GO" id="GO:0007155">
    <property type="term" value="P:cell adhesion"/>
    <property type="evidence" value="ECO:0007669"/>
    <property type="project" value="UniProtKB-KW"/>
</dbReference>
<dbReference type="FunFam" id="2.60.40.10:FF:000032">
    <property type="entry name" value="palladin isoform X1"/>
    <property type="match status" value="5"/>
</dbReference>
<dbReference type="InterPro" id="IPR013106">
    <property type="entry name" value="Ig_V-set"/>
</dbReference>
<evidence type="ECO:0000256" key="1">
    <source>
        <dbReference type="ARBA" id="ARBA00004167"/>
    </source>
</evidence>
<evidence type="ECO:0000259" key="14">
    <source>
        <dbReference type="PROSITE" id="PS50835"/>
    </source>
</evidence>
<keyword evidence="10" id="KW-1015">Disulfide bond</keyword>
<dbReference type="FunFam" id="3.40.50.410:FF:000032">
    <property type="entry name" value="Hemicentin 1"/>
    <property type="match status" value="1"/>
</dbReference>
<dbReference type="SMART" id="SM00408">
    <property type="entry name" value="IGc2"/>
    <property type="match status" value="9"/>
</dbReference>
<name>A0A8C4NLZ3_EPTBU</name>
<dbReference type="SMART" id="SM00406">
    <property type="entry name" value="IGv"/>
    <property type="match status" value="4"/>
</dbReference>
<reference evidence="15" key="1">
    <citation type="submission" date="2025-08" db="UniProtKB">
        <authorList>
            <consortium name="Ensembl"/>
        </authorList>
    </citation>
    <scope>IDENTIFICATION</scope>
</reference>
<evidence type="ECO:0000256" key="4">
    <source>
        <dbReference type="ARBA" id="ARBA00022692"/>
    </source>
</evidence>
<feature type="chain" id="PRO_5034666814" description="Ig-like domain-containing protein" evidence="13">
    <location>
        <begin position="27"/>
        <end position="1296"/>
    </location>
</feature>
<feature type="domain" description="Ig-like" evidence="14">
    <location>
        <begin position="1181"/>
        <end position="1265"/>
    </location>
</feature>
<dbReference type="PANTHER" id="PTHR12231">
    <property type="entry name" value="CTX-RELATED TYPE I TRANSMEMBRANE PROTEIN"/>
    <property type="match status" value="1"/>
</dbReference>
<dbReference type="InterPro" id="IPR003598">
    <property type="entry name" value="Ig_sub2"/>
</dbReference>
<evidence type="ECO:0000313" key="15">
    <source>
        <dbReference type="Ensembl" id="ENSEBUP00000006907.1"/>
    </source>
</evidence>
<evidence type="ECO:0000313" key="16">
    <source>
        <dbReference type="Proteomes" id="UP000694388"/>
    </source>
</evidence>
<feature type="domain" description="Ig-like" evidence="14">
    <location>
        <begin position="622"/>
        <end position="712"/>
    </location>
</feature>
<keyword evidence="11" id="KW-0325">Glycoprotein</keyword>
<keyword evidence="9" id="KW-0472">Membrane</keyword>